<evidence type="ECO:0000259" key="3">
    <source>
        <dbReference type="PROSITE" id="PS51186"/>
    </source>
</evidence>
<dbReference type="Pfam" id="PF00583">
    <property type="entry name" value="Acetyltransf_1"/>
    <property type="match status" value="1"/>
</dbReference>
<evidence type="ECO:0000313" key="5">
    <source>
        <dbReference type="Proteomes" id="UP000070529"/>
    </source>
</evidence>
<evidence type="ECO:0000256" key="1">
    <source>
        <dbReference type="ARBA" id="ARBA00022679"/>
    </source>
</evidence>
<keyword evidence="5" id="KW-1185">Reference proteome</keyword>
<keyword evidence="1 4" id="KW-0808">Transferase</keyword>
<proteinExistence type="predicted"/>
<dbReference type="PANTHER" id="PTHR10545:SF29">
    <property type="entry name" value="GH14572P-RELATED"/>
    <property type="match status" value="1"/>
</dbReference>
<sequence length="161" mass="18345">MENAVFVRKATKQDAKTLFAFLEQKAEFDRSMKGFSGELSTSVEKIERTLFGDLPFAHALVLERESEVQGFALYHFRYSSFTGEPSIWLDDLLVVPEHRSKGGGFELMNALKVEAETANASFIAWTASPHNIKAHAFYKRLGAEIERMDAQRPYFRWAITC</sequence>
<dbReference type="OrthoDB" id="9799601at2"/>
<reference evidence="4 5" key="1">
    <citation type="submission" date="2015-11" db="EMBL/GenBank/DDBJ databases">
        <title>Genomic Taxonomy of the Vibrionaceae.</title>
        <authorList>
            <person name="Gomez-Gil B."/>
            <person name="Enciso-Ibarra J."/>
        </authorList>
    </citation>
    <scope>NUCLEOTIDE SEQUENCE [LARGE SCALE GENOMIC DNA]</scope>
    <source>
        <strain evidence="4 5">CAIM 912</strain>
    </source>
</reference>
<name>A0A135I8Z9_9GAMM</name>
<dbReference type="EMBL" id="LNTY01000032">
    <property type="protein sequence ID" value="KXF81921.1"/>
    <property type="molecule type" value="Genomic_DNA"/>
</dbReference>
<dbReference type="PROSITE" id="PS51186">
    <property type="entry name" value="GNAT"/>
    <property type="match status" value="1"/>
</dbReference>
<organism evidence="4 5">
    <name type="scientific">Enterovibrio coralii</name>
    <dbReference type="NCBI Taxonomy" id="294935"/>
    <lineage>
        <taxon>Bacteria</taxon>
        <taxon>Pseudomonadati</taxon>
        <taxon>Pseudomonadota</taxon>
        <taxon>Gammaproteobacteria</taxon>
        <taxon>Vibrionales</taxon>
        <taxon>Vibrionaceae</taxon>
        <taxon>Enterovibrio</taxon>
    </lineage>
</organism>
<comment type="caution">
    <text evidence="4">The sequence shown here is derived from an EMBL/GenBank/DDBJ whole genome shotgun (WGS) entry which is preliminary data.</text>
</comment>
<dbReference type="RefSeq" id="WP_067414979.1">
    <property type="nucleotide sequence ID" value="NZ_LNTY01000032.1"/>
</dbReference>
<dbReference type="PANTHER" id="PTHR10545">
    <property type="entry name" value="DIAMINE N-ACETYLTRANSFERASE"/>
    <property type="match status" value="1"/>
</dbReference>
<protein>
    <submittedName>
        <fullName evidence="4">GNAT family acetyltransferase</fullName>
    </submittedName>
</protein>
<keyword evidence="2" id="KW-0012">Acyltransferase</keyword>
<feature type="domain" description="N-acetyltransferase" evidence="3">
    <location>
        <begin position="5"/>
        <end position="161"/>
    </location>
</feature>
<dbReference type="GO" id="GO:0008080">
    <property type="term" value="F:N-acetyltransferase activity"/>
    <property type="evidence" value="ECO:0007669"/>
    <property type="project" value="TreeGrafter"/>
</dbReference>
<evidence type="ECO:0000256" key="2">
    <source>
        <dbReference type="ARBA" id="ARBA00023315"/>
    </source>
</evidence>
<dbReference type="CDD" id="cd04301">
    <property type="entry name" value="NAT_SF"/>
    <property type="match status" value="1"/>
</dbReference>
<evidence type="ECO:0000313" key="4">
    <source>
        <dbReference type="EMBL" id="KXF81921.1"/>
    </source>
</evidence>
<dbReference type="InterPro" id="IPR016181">
    <property type="entry name" value="Acyl_CoA_acyltransferase"/>
</dbReference>
<dbReference type="InterPro" id="IPR051016">
    <property type="entry name" value="Diverse_Substrate_AcTransf"/>
</dbReference>
<dbReference type="Proteomes" id="UP000070529">
    <property type="component" value="Unassembled WGS sequence"/>
</dbReference>
<dbReference type="AlphaFoldDB" id="A0A135I8Z9"/>
<accession>A0A135I8Z9</accession>
<dbReference type="Gene3D" id="3.40.630.30">
    <property type="match status" value="1"/>
</dbReference>
<gene>
    <name evidence="4" type="ORF">ATN88_18310</name>
</gene>
<dbReference type="STRING" id="294935.ATN88_18310"/>
<dbReference type="SUPFAM" id="SSF55729">
    <property type="entry name" value="Acyl-CoA N-acyltransferases (Nat)"/>
    <property type="match status" value="1"/>
</dbReference>
<dbReference type="InterPro" id="IPR000182">
    <property type="entry name" value="GNAT_dom"/>
</dbReference>